<dbReference type="EnsemblMetazoa" id="XM_021352773.2">
    <property type="protein sequence ID" value="XP_021208448.1"/>
    <property type="gene ID" value="LOC110386458"/>
</dbReference>
<dbReference type="AlphaFoldDB" id="A0A8R2HR16"/>
<protein>
    <submittedName>
        <fullName evidence="2">Uncharacterized protein</fullName>
    </submittedName>
</protein>
<evidence type="ECO:0000313" key="3">
    <source>
        <dbReference type="Proteomes" id="UP000005204"/>
    </source>
</evidence>
<dbReference type="GeneID" id="110386458"/>
<feature type="region of interest" description="Disordered" evidence="1">
    <location>
        <begin position="49"/>
        <end position="69"/>
    </location>
</feature>
<feature type="compositionally biased region" description="Basic and acidic residues" evidence="1">
    <location>
        <begin position="115"/>
        <end position="126"/>
    </location>
</feature>
<dbReference type="RefSeq" id="XP_021208448.1">
    <property type="nucleotide sequence ID" value="XM_021352773.3"/>
</dbReference>
<feature type="region of interest" description="Disordered" evidence="1">
    <location>
        <begin position="104"/>
        <end position="152"/>
    </location>
</feature>
<dbReference type="Proteomes" id="UP000005204">
    <property type="component" value="Unassembled WGS sequence"/>
</dbReference>
<sequence>MATDWFRNLKVVDGIRLDNYFLYKHDLYRAVYIHRKYLKYYKDIGRKSKKKEKLDKSERQNANPKKNETVIHDSILEQTVRFAKSLVPAAIPPSRDKSPVYYTIKASKGHRKKSKPENNDLREKDKMTKKKEGKKVKERKTKDSFNANEFLTPSESNTLDDLQLNQSMTCTDSETFDAKYKKDKENTTVHSKIKNINSVSVQKIRNVDGDTEIKALVMNESDINTLAESIQEPILNALKGCLGDIKALACKDNMKSLQTHLLCNTQKLDNILVTLACIEKKLDAHIEKTTVRNVVKSSRLEELSKDVIKEELSSEEELLEVNRDNSDVVEFIYNDNVIKGNLGCGEVQDKKMSASVGVKTDRPNRIPARFCWTDTVTKN</sequence>
<evidence type="ECO:0000313" key="2">
    <source>
        <dbReference type="EnsemblMetazoa" id="XP_021208448.1"/>
    </source>
</evidence>
<keyword evidence="3" id="KW-1185">Reference proteome</keyword>
<dbReference type="KEGG" id="bmor:110386458"/>
<evidence type="ECO:0000256" key="1">
    <source>
        <dbReference type="SAM" id="MobiDB-lite"/>
    </source>
</evidence>
<name>A0A8R2HR16_BOMMO</name>
<feature type="compositionally biased region" description="Basic residues" evidence="1">
    <location>
        <begin position="127"/>
        <end position="139"/>
    </location>
</feature>
<proteinExistence type="predicted"/>
<reference evidence="3" key="1">
    <citation type="journal article" date="2008" name="Insect Biochem. Mol. Biol.">
        <title>The genome of a lepidopteran model insect, the silkworm Bombyx mori.</title>
        <authorList>
            <consortium name="International Silkworm Genome Consortium"/>
        </authorList>
    </citation>
    <scope>NUCLEOTIDE SEQUENCE [LARGE SCALE GENOMIC DNA]</scope>
    <source>
        <strain evidence="3">p50T</strain>
    </source>
</reference>
<organism evidence="2 3">
    <name type="scientific">Bombyx mori</name>
    <name type="common">Silk moth</name>
    <dbReference type="NCBI Taxonomy" id="7091"/>
    <lineage>
        <taxon>Eukaryota</taxon>
        <taxon>Metazoa</taxon>
        <taxon>Ecdysozoa</taxon>
        <taxon>Arthropoda</taxon>
        <taxon>Hexapoda</taxon>
        <taxon>Insecta</taxon>
        <taxon>Pterygota</taxon>
        <taxon>Neoptera</taxon>
        <taxon>Endopterygota</taxon>
        <taxon>Lepidoptera</taxon>
        <taxon>Glossata</taxon>
        <taxon>Ditrysia</taxon>
        <taxon>Bombycoidea</taxon>
        <taxon>Bombycidae</taxon>
        <taxon>Bombycinae</taxon>
        <taxon>Bombyx</taxon>
    </lineage>
</organism>
<reference evidence="2" key="2">
    <citation type="submission" date="2022-06" db="UniProtKB">
        <authorList>
            <consortium name="EnsemblMetazoa"/>
        </authorList>
    </citation>
    <scope>IDENTIFICATION</scope>
    <source>
        <strain evidence="2">p50T (Dazao)</strain>
    </source>
</reference>
<dbReference type="OMA" id="IPARFCW"/>
<accession>A0A8R2HR16</accession>